<dbReference type="InterPro" id="IPR000209">
    <property type="entry name" value="Peptidase_S8/S53_dom"/>
</dbReference>
<dbReference type="GO" id="GO:0004252">
    <property type="term" value="F:serine-type endopeptidase activity"/>
    <property type="evidence" value="ECO:0007669"/>
    <property type="project" value="UniProtKB-UniRule"/>
</dbReference>
<dbReference type="InterPro" id="IPR015500">
    <property type="entry name" value="Peptidase_S8_subtilisin-rel"/>
</dbReference>
<dbReference type="PANTHER" id="PTHR43806">
    <property type="entry name" value="PEPTIDASE S8"/>
    <property type="match status" value="1"/>
</dbReference>
<dbReference type="GO" id="GO:0006508">
    <property type="term" value="P:proteolysis"/>
    <property type="evidence" value="ECO:0007669"/>
    <property type="project" value="UniProtKB-KW"/>
</dbReference>
<keyword evidence="12" id="KW-1185">Reference proteome</keyword>
<evidence type="ECO:0000256" key="7">
    <source>
        <dbReference type="PIRSR" id="PIRSR615500-1"/>
    </source>
</evidence>
<dbReference type="PANTHER" id="PTHR43806:SF67">
    <property type="entry name" value="EGF-LIKE DOMAIN-CONTAINING PROTEIN"/>
    <property type="match status" value="1"/>
</dbReference>
<dbReference type="PROSITE" id="PS00137">
    <property type="entry name" value="SUBTILASE_HIS"/>
    <property type="match status" value="1"/>
</dbReference>
<keyword evidence="4 8" id="KW-0720">Serine protease</keyword>
<evidence type="ECO:0000256" key="8">
    <source>
        <dbReference type="PROSITE-ProRule" id="PRU01240"/>
    </source>
</evidence>
<evidence type="ECO:0000256" key="3">
    <source>
        <dbReference type="ARBA" id="ARBA00022801"/>
    </source>
</evidence>
<evidence type="ECO:0000256" key="9">
    <source>
        <dbReference type="SAM" id="SignalP"/>
    </source>
</evidence>
<feature type="chain" id="PRO_5035442218" description="subtilisin" evidence="9">
    <location>
        <begin position="21"/>
        <end position="468"/>
    </location>
</feature>
<evidence type="ECO:0000256" key="5">
    <source>
        <dbReference type="ARBA" id="ARBA00023529"/>
    </source>
</evidence>
<keyword evidence="2 8" id="KW-0645">Protease</keyword>
<dbReference type="PRINTS" id="PR00723">
    <property type="entry name" value="SUBTILISIN"/>
</dbReference>
<evidence type="ECO:0000256" key="2">
    <source>
        <dbReference type="ARBA" id="ARBA00022670"/>
    </source>
</evidence>
<organism evidence="11 12">
    <name type="scientific">Pythium oligandrum</name>
    <name type="common">Mycoparasitic fungus</name>
    <dbReference type="NCBI Taxonomy" id="41045"/>
    <lineage>
        <taxon>Eukaryota</taxon>
        <taxon>Sar</taxon>
        <taxon>Stramenopiles</taxon>
        <taxon>Oomycota</taxon>
        <taxon>Peronosporomycetes</taxon>
        <taxon>Pythiales</taxon>
        <taxon>Pythiaceae</taxon>
        <taxon>Pythium</taxon>
    </lineage>
</organism>
<reference evidence="11" key="1">
    <citation type="submission" date="2019-03" db="EMBL/GenBank/DDBJ databases">
        <title>Long read genome sequence of the mycoparasitic Pythium oligandrum ATCC 38472 isolated from sugarbeet rhizosphere.</title>
        <authorList>
            <person name="Gaulin E."/>
        </authorList>
    </citation>
    <scope>NUCLEOTIDE SEQUENCE</scope>
    <source>
        <strain evidence="11">ATCC 38472_TT</strain>
    </source>
</reference>
<dbReference type="Gene3D" id="3.40.50.200">
    <property type="entry name" value="Peptidase S8/S53 domain"/>
    <property type="match status" value="1"/>
</dbReference>
<feature type="active site" description="Charge relay system" evidence="7 8">
    <location>
        <position position="190"/>
    </location>
</feature>
<feature type="domain" description="Peptidase S8/S53" evidence="10">
    <location>
        <begin position="181"/>
        <end position="436"/>
    </location>
</feature>
<feature type="active site" description="Charge relay system" evidence="7 8">
    <location>
        <position position="226"/>
    </location>
</feature>
<dbReference type="EMBL" id="SPLM01000113">
    <property type="protein sequence ID" value="TMW57871.1"/>
    <property type="molecule type" value="Genomic_DNA"/>
</dbReference>
<evidence type="ECO:0000256" key="1">
    <source>
        <dbReference type="ARBA" id="ARBA00011073"/>
    </source>
</evidence>
<dbReference type="InterPro" id="IPR036852">
    <property type="entry name" value="Peptidase_S8/S53_dom_sf"/>
</dbReference>
<sequence>MLTKAAQAVALAAFCCAVTAHDAPTAWNETANAASAHRILTSAANGGLNVIVTFKNGTTAPLKHVNSQKFHTRGARLTEIRRSLEDHAKKTQHSVFDLLQKGTFMRSERFWISNQLYVHGATPDLVENIKKHPSVLSVELEAVHFLVQPVMPVGTSDLIVPASWGTTKIKAPVAWINKVYGADVVVGVIDSGARWTHEALKDNYRRSFGWYDPEWKTAEPYDLSGHGTHVTGIIAGGKGVGVAPKAQWIACKGCRATGCHTADLLSCMQFMLCPSTPDGSLRDCTKAPDVINNSWAGNKGITTFNSAIEAWKAAGIIPIFAAGNSGPSCGSVLSPGDQPGVITVGATDATDMVASFSGKGPTINGLVKPDVTAPGNSIKSTCVSSDTHYCAMSGSSMATPHVTGTVALLLGVKPGLSYAQVRQALTQGTTMAVRPAALVCGRVAATVFPNNQYGFGRIDVTKVLAVPV</sequence>
<dbReference type="SUPFAM" id="SSF52743">
    <property type="entry name" value="Subtilisin-like"/>
    <property type="match status" value="1"/>
</dbReference>
<gene>
    <name evidence="11" type="ORF">Poli38472_013345</name>
</gene>
<dbReference type="Pfam" id="PF00082">
    <property type="entry name" value="Peptidase_S8"/>
    <property type="match status" value="1"/>
</dbReference>
<dbReference type="PROSITE" id="PS51892">
    <property type="entry name" value="SUBTILASE"/>
    <property type="match status" value="1"/>
</dbReference>
<keyword evidence="3 8" id="KW-0378">Hydrolase</keyword>
<feature type="active site" description="Charge relay system" evidence="7 8">
    <location>
        <position position="396"/>
    </location>
</feature>
<dbReference type="Proteomes" id="UP000794436">
    <property type="component" value="Unassembled WGS sequence"/>
</dbReference>
<proteinExistence type="inferred from homology"/>
<dbReference type="AlphaFoldDB" id="A0A8K1FD24"/>
<comment type="catalytic activity">
    <reaction evidence="5">
        <text>Hydrolysis of proteins with broad specificity for peptide bonds, and a preference for a large uncharged residue in P1. Hydrolyzes peptide amides.</text>
        <dbReference type="EC" id="3.4.21.62"/>
    </reaction>
</comment>
<evidence type="ECO:0000313" key="12">
    <source>
        <dbReference type="Proteomes" id="UP000794436"/>
    </source>
</evidence>
<comment type="caution">
    <text evidence="11">The sequence shown here is derived from an EMBL/GenBank/DDBJ whole genome shotgun (WGS) entry which is preliminary data.</text>
</comment>
<protein>
    <recommendedName>
        <fullName evidence="6">subtilisin</fullName>
        <ecNumber evidence="6">3.4.21.62</ecNumber>
    </recommendedName>
</protein>
<dbReference type="InterPro" id="IPR022398">
    <property type="entry name" value="Peptidase_S8_His-AS"/>
</dbReference>
<name>A0A8K1FD24_PYTOL</name>
<feature type="signal peptide" evidence="9">
    <location>
        <begin position="1"/>
        <end position="20"/>
    </location>
</feature>
<dbReference type="OrthoDB" id="166759at2759"/>
<evidence type="ECO:0000256" key="6">
    <source>
        <dbReference type="ARBA" id="ARBA00023619"/>
    </source>
</evidence>
<evidence type="ECO:0000256" key="4">
    <source>
        <dbReference type="ARBA" id="ARBA00022825"/>
    </source>
</evidence>
<keyword evidence="9" id="KW-0732">Signal</keyword>
<dbReference type="InterPro" id="IPR050131">
    <property type="entry name" value="Peptidase_S8_subtilisin-like"/>
</dbReference>
<dbReference type="EC" id="3.4.21.62" evidence="6"/>
<accession>A0A8K1FD24</accession>
<evidence type="ECO:0000313" key="11">
    <source>
        <dbReference type="EMBL" id="TMW57871.1"/>
    </source>
</evidence>
<comment type="similarity">
    <text evidence="1 8">Belongs to the peptidase S8 family.</text>
</comment>
<evidence type="ECO:0000259" key="10">
    <source>
        <dbReference type="Pfam" id="PF00082"/>
    </source>
</evidence>